<reference evidence="3" key="1">
    <citation type="submission" date="2016-05" db="EMBL/GenBank/DDBJ databases">
        <title>Comparative genomics of biotechnologically important yeasts.</title>
        <authorList>
            <consortium name="DOE Joint Genome Institute"/>
            <person name="Riley R."/>
            <person name="Haridas S."/>
            <person name="Wolfe K.H."/>
            <person name="Lopes M.R."/>
            <person name="Hittinger C.T."/>
            <person name="Goker M."/>
            <person name="Salamov A."/>
            <person name="Wisecaver J."/>
            <person name="Long T.M."/>
            <person name="Aerts A.L."/>
            <person name="Barry K."/>
            <person name="Choi C."/>
            <person name="Clum A."/>
            <person name="Coughlan A.Y."/>
            <person name="Deshpande S."/>
            <person name="Douglass A.P."/>
            <person name="Hanson S.J."/>
            <person name="Klenk H.-P."/>
            <person name="Labutti K."/>
            <person name="Lapidus A."/>
            <person name="Lindquist E."/>
            <person name="Lipzen A."/>
            <person name="Meier-Kolthoff J.P."/>
            <person name="Ohm R.A."/>
            <person name="Otillar R.P."/>
            <person name="Pangilinan J."/>
            <person name="Peng Y."/>
            <person name="Rokas A."/>
            <person name="Rosa C.A."/>
            <person name="Scheuner C."/>
            <person name="Sibirny A.A."/>
            <person name="Slot J.C."/>
            <person name="Stielow J.B."/>
            <person name="Sun H."/>
            <person name="Kurtzman C.P."/>
            <person name="Blackwell M."/>
            <person name="Grigoriev I.V."/>
            <person name="Jeffries T.W."/>
        </authorList>
    </citation>
    <scope>NUCLEOTIDE SEQUENCE [LARGE SCALE GENOMIC DNA]</scope>
    <source>
        <strain evidence="3">DSM 1968</strain>
    </source>
</reference>
<organism evidence="2 3">
    <name type="scientific">Ascoidea rubescens DSM 1968</name>
    <dbReference type="NCBI Taxonomy" id="1344418"/>
    <lineage>
        <taxon>Eukaryota</taxon>
        <taxon>Fungi</taxon>
        <taxon>Dikarya</taxon>
        <taxon>Ascomycota</taxon>
        <taxon>Saccharomycotina</taxon>
        <taxon>Saccharomycetes</taxon>
        <taxon>Ascoideaceae</taxon>
        <taxon>Ascoidea</taxon>
    </lineage>
</organism>
<sequence>MSLEIYNNNTHNFNNIINELKKYNEIEINEKTNLFTQIHELQSKIKFYENNINNHYHIISSPTKEKETAVEQETHTTDNEIIDRLIKDKENYKKKYNELKLDNFNKITEIKNLRIRLNNDSENDKTNSDHNNNISDINNKLKMKLRDSILNLNKLTMENEILRKKIFNYNQINNKHDLNFFNINDFNKNESKFPYNQTFKPLNELNDELSDKENANANANGAQKDLNKELDKEIKDEMIKKPLPRKKSILKKNNLNFVQIQIIGKLNMLKPCYFKIPAKEMDKNTNNIKLLRKIFIKYSSKINNNVNSLIFKNYKGKTIDLERGYDFQHGEILYAYYK</sequence>
<dbReference type="RefSeq" id="XP_020046397.1">
    <property type="nucleotide sequence ID" value="XM_020195009.1"/>
</dbReference>
<accession>A0A1D2VEZ3</accession>
<dbReference type="GeneID" id="30968645"/>
<proteinExistence type="predicted"/>
<dbReference type="Proteomes" id="UP000095038">
    <property type="component" value="Unassembled WGS sequence"/>
</dbReference>
<keyword evidence="3" id="KW-1185">Reference proteome</keyword>
<evidence type="ECO:0000313" key="3">
    <source>
        <dbReference type="Proteomes" id="UP000095038"/>
    </source>
</evidence>
<dbReference type="AlphaFoldDB" id="A0A1D2VEZ3"/>
<protein>
    <submittedName>
        <fullName evidence="2">Uncharacterized protein</fullName>
    </submittedName>
</protein>
<evidence type="ECO:0000313" key="2">
    <source>
        <dbReference type="EMBL" id="ODV60090.1"/>
    </source>
</evidence>
<name>A0A1D2VEZ3_9ASCO</name>
<keyword evidence="1" id="KW-0175">Coiled coil</keyword>
<feature type="coiled-coil region" evidence="1">
    <location>
        <begin position="202"/>
        <end position="232"/>
    </location>
</feature>
<dbReference type="EMBL" id="KV454483">
    <property type="protein sequence ID" value="ODV60090.1"/>
    <property type="molecule type" value="Genomic_DNA"/>
</dbReference>
<dbReference type="InParanoid" id="A0A1D2VEZ3"/>
<evidence type="ECO:0000256" key="1">
    <source>
        <dbReference type="SAM" id="Coils"/>
    </source>
</evidence>
<gene>
    <name evidence="2" type="ORF">ASCRUDRAFT_8860</name>
</gene>